<organism evidence="2 3">
    <name type="scientific">Electrophorus electricus</name>
    <name type="common">Electric eel</name>
    <name type="synonym">Gymnotus electricus</name>
    <dbReference type="NCBI Taxonomy" id="8005"/>
    <lineage>
        <taxon>Eukaryota</taxon>
        <taxon>Metazoa</taxon>
        <taxon>Chordata</taxon>
        <taxon>Craniata</taxon>
        <taxon>Vertebrata</taxon>
        <taxon>Euteleostomi</taxon>
        <taxon>Actinopterygii</taxon>
        <taxon>Neopterygii</taxon>
        <taxon>Teleostei</taxon>
        <taxon>Ostariophysi</taxon>
        <taxon>Gymnotiformes</taxon>
        <taxon>Gymnotoidei</taxon>
        <taxon>Gymnotidae</taxon>
        <taxon>Electrophorus</taxon>
    </lineage>
</organism>
<protein>
    <recommendedName>
        <fullName evidence="1">Dedicator of cytokinesis C/D N-terminal domain-containing protein</fullName>
    </recommendedName>
</protein>
<dbReference type="GO" id="GO:0005085">
    <property type="term" value="F:guanyl-nucleotide exchange factor activity"/>
    <property type="evidence" value="ECO:0007669"/>
    <property type="project" value="InterPro"/>
</dbReference>
<dbReference type="Pfam" id="PF11878">
    <property type="entry name" value="DOCK_C-D_N"/>
    <property type="match status" value="1"/>
</dbReference>
<feature type="domain" description="Dedicator of cytokinesis C/D N-terminal" evidence="1">
    <location>
        <begin position="39"/>
        <end position="131"/>
    </location>
</feature>
<evidence type="ECO:0000259" key="1">
    <source>
        <dbReference type="Pfam" id="PF11878"/>
    </source>
</evidence>
<reference evidence="2" key="3">
    <citation type="submission" date="2025-09" db="UniProtKB">
        <authorList>
            <consortium name="Ensembl"/>
        </authorList>
    </citation>
    <scope>IDENTIFICATION</scope>
</reference>
<dbReference type="Proteomes" id="UP000314983">
    <property type="component" value="Chromosome 7"/>
</dbReference>
<evidence type="ECO:0000313" key="3">
    <source>
        <dbReference type="Proteomes" id="UP000314983"/>
    </source>
</evidence>
<reference evidence="2 3" key="1">
    <citation type="submission" date="2020-05" db="EMBL/GenBank/DDBJ databases">
        <title>Electrophorus electricus (electric eel) genome, fEleEle1, primary haplotype.</title>
        <authorList>
            <person name="Myers G."/>
            <person name="Meyer A."/>
            <person name="Fedrigo O."/>
            <person name="Formenti G."/>
            <person name="Rhie A."/>
            <person name="Tracey A."/>
            <person name="Sims Y."/>
            <person name="Jarvis E.D."/>
        </authorList>
    </citation>
    <scope>NUCLEOTIDE SEQUENCE [LARGE SCALE GENOMIC DNA]</scope>
</reference>
<dbReference type="InterPro" id="IPR021816">
    <property type="entry name" value="DOCK_C/D_N"/>
</dbReference>
<proteinExistence type="predicted"/>
<name>A0AAY5EEH0_ELEEL</name>
<dbReference type="GO" id="GO:0007264">
    <property type="term" value="P:small GTPase-mediated signal transduction"/>
    <property type="evidence" value="ECO:0007669"/>
    <property type="project" value="InterPro"/>
</dbReference>
<reference evidence="2" key="2">
    <citation type="submission" date="2025-08" db="UniProtKB">
        <authorList>
            <consortium name="Ensembl"/>
        </authorList>
    </citation>
    <scope>IDENTIFICATION</scope>
</reference>
<dbReference type="GeneTree" id="ENSGT00940000157469"/>
<dbReference type="InterPro" id="IPR026791">
    <property type="entry name" value="DOCK"/>
</dbReference>
<dbReference type="PANTHER" id="PTHR23317:SF71">
    <property type="entry name" value="DEDICATOR OF CYTOKINESIS PROTEIN 10"/>
    <property type="match status" value="1"/>
</dbReference>
<dbReference type="Ensembl" id="ENSEEET00000064000.1">
    <property type="protein sequence ID" value="ENSEEEP00000055238.1"/>
    <property type="gene ID" value="ENSEEEG00000026716.1"/>
</dbReference>
<dbReference type="AlphaFoldDB" id="A0AAY5EEH0"/>
<evidence type="ECO:0000313" key="2">
    <source>
        <dbReference type="Ensembl" id="ENSEEEP00000055238.1"/>
    </source>
</evidence>
<accession>A0AAY5EEH0</accession>
<keyword evidence="3" id="KW-1185">Reference proteome</keyword>
<dbReference type="GO" id="GO:0060997">
    <property type="term" value="P:dendritic spine morphogenesis"/>
    <property type="evidence" value="ECO:0007669"/>
    <property type="project" value="TreeGrafter"/>
</dbReference>
<dbReference type="GO" id="GO:0030334">
    <property type="term" value="P:regulation of cell migration"/>
    <property type="evidence" value="ECO:0007669"/>
    <property type="project" value="TreeGrafter"/>
</dbReference>
<sequence length="133" mass="15045">MAAEPTRRFTRNLLKPGSAAEIRHSASHAVRNSTQEKPKLIDPLDYEAVISELEPELKDDPLKDLLLFPEHDFTVSTLVSVCLRTLQSTVPGGAEEQAECLLVREACRYYNSQLHVVEYKHQEYAGDYGMLSR</sequence>
<dbReference type="PANTHER" id="PTHR23317">
    <property type="entry name" value="DEDICATOR OF CYTOKINESIS DOCK"/>
    <property type="match status" value="1"/>
</dbReference>